<dbReference type="PANTHER" id="PTHR47354:SF8">
    <property type="entry name" value="1,2-PHENYLACETYL-COA EPOXIDASE, SUBUNIT E"/>
    <property type="match status" value="1"/>
</dbReference>
<dbReference type="PROSITE" id="PS51384">
    <property type="entry name" value="FAD_FR"/>
    <property type="match status" value="1"/>
</dbReference>
<dbReference type="Proteomes" id="UP000535501">
    <property type="component" value="Unassembled WGS sequence"/>
</dbReference>
<dbReference type="InterPro" id="IPR017927">
    <property type="entry name" value="FAD-bd_FR_type"/>
</dbReference>
<keyword evidence="6" id="KW-0560">Oxidoreductase</keyword>
<sequence>MARFHPLKVTDVRRETRDAVVVTLAPRDEDRALFDFTQGQYLTFRREFDGEELRRSYSICAGKGEGVLRVGIKRVDGGAFSTWANENLLPDDVIEAMPPMGRFFTAIEPEAAKQYLGFAGGSGITPLLSIIKTVLASEPQSKFTLVYANRQINSIMFREELEDLKNLYLGRFSVIHVLEQEGQEIDLFTGRVDAEKMKGLFTHWIDPKAVDTAFICGPEPMMLAIAASLREHGLTDAQIKFELFASGQPGRAKQKAVSKVAVTPGTGVEATVTLDGATRTFIMPRQGQTILEAAIEANMDAPYSCKAGVCSTCRCKVLEGEVEMAVNHALEDYEVRAGYALSCQSTPLSDRVVVTYDE</sequence>
<evidence type="ECO:0000313" key="13">
    <source>
        <dbReference type="Proteomes" id="UP000535501"/>
    </source>
</evidence>
<dbReference type="PANTHER" id="PTHR47354">
    <property type="entry name" value="NADH OXIDOREDUCTASE HCR"/>
    <property type="match status" value="1"/>
</dbReference>
<dbReference type="Gene3D" id="3.10.20.30">
    <property type="match status" value="1"/>
</dbReference>
<keyword evidence="2" id="KW-0285">Flavoprotein</keyword>
<dbReference type="Gene3D" id="2.40.30.10">
    <property type="entry name" value="Translation factors"/>
    <property type="match status" value="1"/>
</dbReference>
<dbReference type="InterPro" id="IPR006058">
    <property type="entry name" value="2Fe2S_fd_BS"/>
</dbReference>
<dbReference type="SUPFAM" id="SSF52343">
    <property type="entry name" value="Ferredoxin reductase-like, C-terminal NADP-linked domain"/>
    <property type="match status" value="1"/>
</dbReference>
<accession>A0A7X0DBE7</accession>
<keyword evidence="4" id="KW-0479">Metal-binding</keyword>
<keyword evidence="7" id="KW-0408">Iron</keyword>
<protein>
    <submittedName>
        <fullName evidence="12">Ring-1,2-phenylacetyl-CoA epoxidase subunit PaaE</fullName>
    </submittedName>
</protein>
<dbReference type="InterPro" id="IPR039261">
    <property type="entry name" value="FNR_nucleotide-bd"/>
</dbReference>
<dbReference type="GO" id="GO:0050660">
    <property type="term" value="F:flavin adenine dinucleotide binding"/>
    <property type="evidence" value="ECO:0007669"/>
    <property type="project" value="TreeGrafter"/>
</dbReference>
<dbReference type="CDD" id="cd06214">
    <property type="entry name" value="PA_degradation_oxidoreductase_like"/>
    <property type="match status" value="1"/>
</dbReference>
<dbReference type="EMBL" id="JACHEJ010000001">
    <property type="protein sequence ID" value="MBB6178712.1"/>
    <property type="molecule type" value="Genomic_DNA"/>
</dbReference>
<gene>
    <name evidence="12" type="ORF">HNQ75_000655</name>
</gene>
<proteinExistence type="predicted"/>
<dbReference type="Gene3D" id="3.40.50.80">
    <property type="entry name" value="Nucleotide-binding domain of ferredoxin-NADP reductase (FNR) module"/>
    <property type="match status" value="1"/>
</dbReference>
<dbReference type="GO" id="GO:0010124">
    <property type="term" value="P:phenylacetate catabolic process"/>
    <property type="evidence" value="ECO:0007669"/>
    <property type="project" value="InterPro"/>
</dbReference>
<evidence type="ECO:0000259" key="11">
    <source>
        <dbReference type="PROSITE" id="PS51384"/>
    </source>
</evidence>
<dbReference type="InterPro" id="IPR017938">
    <property type="entry name" value="Riboflavin_synthase-like_b-brl"/>
</dbReference>
<evidence type="ECO:0000256" key="8">
    <source>
        <dbReference type="ARBA" id="ARBA00023014"/>
    </source>
</evidence>
<dbReference type="RefSeq" id="WP_077546550.1">
    <property type="nucleotide sequence ID" value="NZ_JACHEJ010000001.1"/>
</dbReference>
<keyword evidence="5" id="KW-0274">FAD</keyword>
<dbReference type="NCBIfam" id="TIGR02160">
    <property type="entry name" value="PA_CoA_Oxy5"/>
    <property type="match status" value="1"/>
</dbReference>
<evidence type="ECO:0000313" key="12">
    <source>
        <dbReference type="EMBL" id="MBB6178712.1"/>
    </source>
</evidence>
<evidence type="ECO:0000256" key="6">
    <source>
        <dbReference type="ARBA" id="ARBA00023002"/>
    </source>
</evidence>
<dbReference type="GO" id="GO:0016491">
    <property type="term" value="F:oxidoreductase activity"/>
    <property type="evidence" value="ECO:0007669"/>
    <property type="project" value="UniProtKB-KW"/>
</dbReference>
<dbReference type="InterPro" id="IPR012675">
    <property type="entry name" value="Beta-grasp_dom_sf"/>
</dbReference>
<dbReference type="PRINTS" id="PR00406">
    <property type="entry name" value="CYTB5RDTASE"/>
</dbReference>
<dbReference type="CDD" id="cd00207">
    <property type="entry name" value="fer2"/>
    <property type="match status" value="1"/>
</dbReference>
<dbReference type="InterPro" id="IPR008333">
    <property type="entry name" value="Cbr1-like_FAD-bd_dom"/>
</dbReference>
<dbReference type="Pfam" id="PF00111">
    <property type="entry name" value="Fer2"/>
    <property type="match status" value="1"/>
</dbReference>
<dbReference type="SUPFAM" id="SSF63380">
    <property type="entry name" value="Riboflavin synthase domain-like"/>
    <property type="match status" value="1"/>
</dbReference>
<dbReference type="SUPFAM" id="SSF54292">
    <property type="entry name" value="2Fe-2S ferredoxin-like"/>
    <property type="match status" value="1"/>
</dbReference>
<evidence type="ECO:0000256" key="1">
    <source>
        <dbReference type="ARBA" id="ARBA00001974"/>
    </source>
</evidence>
<dbReference type="InterPro" id="IPR011884">
    <property type="entry name" value="PaaE"/>
</dbReference>
<dbReference type="InterPro" id="IPR001041">
    <property type="entry name" value="2Fe-2S_ferredoxin-type"/>
</dbReference>
<dbReference type="PROSITE" id="PS51085">
    <property type="entry name" value="2FE2S_FER_2"/>
    <property type="match status" value="1"/>
</dbReference>
<keyword evidence="13" id="KW-1185">Reference proteome</keyword>
<dbReference type="Pfam" id="PF00175">
    <property type="entry name" value="NAD_binding_1"/>
    <property type="match status" value="1"/>
</dbReference>
<feature type="domain" description="FAD-binding FR-type" evidence="11">
    <location>
        <begin position="2"/>
        <end position="106"/>
    </location>
</feature>
<dbReference type="InterPro" id="IPR050415">
    <property type="entry name" value="MRET"/>
</dbReference>
<dbReference type="InterPro" id="IPR001433">
    <property type="entry name" value="OxRdtase_FAD/NAD-bd"/>
</dbReference>
<feature type="domain" description="2Fe-2S ferredoxin-type" evidence="10">
    <location>
        <begin position="268"/>
        <end position="358"/>
    </location>
</feature>
<evidence type="ECO:0000256" key="5">
    <source>
        <dbReference type="ARBA" id="ARBA00022827"/>
    </source>
</evidence>
<organism evidence="12 13">
    <name type="scientific">Pseudorhizobium flavum</name>
    <dbReference type="NCBI Taxonomy" id="1335061"/>
    <lineage>
        <taxon>Bacteria</taxon>
        <taxon>Pseudomonadati</taxon>
        <taxon>Pseudomonadota</taxon>
        <taxon>Alphaproteobacteria</taxon>
        <taxon>Hyphomicrobiales</taxon>
        <taxon>Rhizobiaceae</taxon>
        <taxon>Rhizobium/Agrobacterium group</taxon>
        <taxon>Pseudorhizobium</taxon>
    </lineage>
</organism>
<dbReference type="Pfam" id="PF00970">
    <property type="entry name" value="FAD_binding_6"/>
    <property type="match status" value="1"/>
</dbReference>
<dbReference type="GO" id="GO:0046872">
    <property type="term" value="F:metal ion binding"/>
    <property type="evidence" value="ECO:0007669"/>
    <property type="project" value="UniProtKB-KW"/>
</dbReference>
<dbReference type="InterPro" id="IPR001709">
    <property type="entry name" value="Flavoprot_Pyr_Nucl_cyt_Rdtase"/>
</dbReference>
<evidence type="ECO:0000256" key="2">
    <source>
        <dbReference type="ARBA" id="ARBA00022630"/>
    </source>
</evidence>
<evidence type="ECO:0000259" key="10">
    <source>
        <dbReference type="PROSITE" id="PS51085"/>
    </source>
</evidence>
<evidence type="ECO:0000256" key="9">
    <source>
        <dbReference type="ARBA" id="ARBA00034078"/>
    </source>
</evidence>
<evidence type="ECO:0000256" key="4">
    <source>
        <dbReference type="ARBA" id="ARBA00022723"/>
    </source>
</evidence>
<reference evidence="12 13" key="1">
    <citation type="submission" date="2020-08" db="EMBL/GenBank/DDBJ databases">
        <title>Genomic Encyclopedia of Type Strains, Phase IV (KMG-IV): sequencing the most valuable type-strain genomes for metagenomic binning, comparative biology and taxonomic classification.</title>
        <authorList>
            <person name="Goeker M."/>
        </authorList>
    </citation>
    <scope>NUCLEOTIDE SEQUENCE [LARGE SCALE GENOMIC DNA]</scope>
    <source>
        <strain evidence="12 13">DSM 102134</strain>
    </source>
</reference>
<evidence type="ECO:0000256" key="3">
    <source>
        <dbReference type="ARBA" id="ARBA00022714"/>
    </source>
</evidence>
<comment type="caution">
    <text evidence="12">The sequence shown here is derived from an EMBL/GenBank/DDBJ whole genome shotgun (WGS) entry which is preliminary data.</text>
</comment>
<dbReference type="GO" id="GO:0051537">
    <property type="term" value="F:2 iron, 2 sulfur cluster binding"/>
    <property type="evidence" value="ECO:0007669"/>
    <property type="project" value="UniProtKB-KW"/>
</dbReference>
<dbReference type="AlphaFoldDB" id="A0A7X0DBE7"/>
<dbReference type="PRINTS" id="PR00371">
    <property type="entry name" value="FPNCR"/>
</dbReference>
<keyword evidence="3" id="KW-0001">2Fe-2S</keyword>
<comment type="cofactor">
    <cofactor evidence="9">
        <name>[2Fe-2S] cluster</name>
        <dbReference type="ChEBI" id="CHEBI:190135"/>
    </cofactor>
</comment>
<evidence type="ECO:0000256" key="7">
    <source>
        <dbReference type="ARBA" id="ARBA00023004"/>
    </source>
</evidence>
<keyword evidence="8" id="KW-0411">Iron-sulfur</keyword>
<dbReference type="PROSITE" id="PS00197">
    <property type="entry name" value="2FE2S_FER_1"/>
    <property type="match status" value="1"/>
</dbReference>
<dbReference type="InterPro" id="IPR036010">
    <property type="entry name" value="2Fe-2S_ferredoxin-like_sf"/>
</dbReference>
<comment type="cofactor">
    <cofactor evidence="1">
        <name>FAD</name>
        <dbReference type="ChEBI" id="CHEBI:57692"/>
    </cofactor>
</comment>
<name>A0A7X0DBE7_9HYPH</name>